<evidence type="ECO:0000313" key="4">
    <source>
        <dbReference type="Proteomes" id="UP000824280"/>
    </source>
</evidence>
<reference evidence="3 4" key="1">
    <citation type="submission" date="2021-08" db="EMBL/GenBank/DDBJ databases">
        <title>Comparative Genomics Analysis of the Genus Qipengyuania Reveals Extensive Genetic Diversity and Metabolic Versatility, Including the Description of Fifteen Novel Species.</title>
        <authorList>
            <person name="Liu Y."/>
        </authorList>
    </citation>
    <scope>NUCLEOTIDE SEQUENCE [LARGE SCALE GENOMIC DNA]</scope>
    <source>
        <strain evidence="3 4">1XM2-8</strain>
    </source>
</reference>
<accession>A0ABX8ZB94</accession>
<protein>
    <recommendedName>
        <fullName evidence="5">Secreted protein</fullName>
    </recommendedName>
</protein>
<evidence type="ECO:0008006" key="5">
    <source>
        <dbReference type="Google" id="ProtNLM"/>
    </source>
</evidence>
<feature type="region of interest" description="Disordered" evidence="1">
    <location>
        <begin position="168"/>
        <end position="195"/>
    </location>
</feature>
<gene>
    <name evidence="3" type="ORF">K3166_06860</name>
</gene>
<sequence>MKILILASAAALAFTATPAFADHHMEGEMSEYVLSADQQVMYDGWPEERRMTYDAWPAGAQDYYWTLDPAQATGWWVLTDEQRVRIYEMTPDQRASAWTAIAAQMGNANETAVAARTSASASAGPRFVSSEVVQTTPANRNAGGELPICSSDEEDNCINAWEAGKRGPGVNRPLEYWPGRPASEIDEPLPATRGD</sequence>
<evidence type="ECO:0000256" key="1">
    <source>
        <dbReference type="SAM" id="MobiDB-lite"/>
    </source>
</evidence>
<proteinExistence type="predicted"/>
<name>A0ABX8ZB94_9SPHN</name>
<keyword evidence="4" id="KW-1185">Reference proteome</keyword>
<feature type="signal peptide" evidence="2">
    <location>
        <begin position="1"/>
        <end position="21"/>
    </location>
</feature>
<keyword evidence="2" id="KW-0732">Signal</keyword>
<dbReference type="Proteomes" id="UP000824280">
    <property type="component" value="Chromosome"/>
</dbReference>
<dbReference type="RefSeq" id="WP_221421562.1">
    <property type="nucleotide sequence ID" value="NZ_CP081297.1"/>
</dbReference>
<evidence type="ECO:0000313" key="3">
    <source>
        <dbReference type="EMBL" id="QZD86011.1"/>
    </source>
</evidence>
<feature type="chain" id="PRO_5045109018" description="Secreted protein" evidence="2">
    <location>
        <begin position="22"/>
        <end position="195"/>
    </location>
</feature>
<organism evidence="3 4">
    <name type="scientific">Qipengyuania psychrotolerans</name>
    <dbReference type="NCBI Taxonomy" id="2867238"/>
    <lineage>
        <taxon>Bacteria</taxon>
        <taxon>Pseudomonadati</taxon>
        <taxon>Pseudomonadota</taxon>
        <taxon>Alphaproteobacteria</taxon>
        <taxon>Sphingomonadales</taxon>
        <taxon>Erythrobacteraceae</taxon>
        <taxon>Qipengyuania</taxon>
    </lineage>
</organism>
<evidence type="ECO:0000256" key="2">
    <source>
        <dbReference type="SAM" id="SignalP"/>
    </source>
</evidence>
<dbReference type="EMBL" id="CP081297">
    <property type="protein sequence ID" value="QZD86011.1"/>
    <property type="molecule type" value="Genomic_DNA"/>
</dbReference>